<dbReference type="InterPro" id="IPR011701">
    <property type="entry name" value="MFS"/>
</dbReference>
<reference evidence="8 9" key="1">
    <citation type="submission" date="2024-07" db="EMBL/GenBank/DDBJ databases">
        <title>Section-level genome sequencing and comparative genomics of Aspergillus sections Usti and Cavernicolus.</title>
        <authorList>
            <consortium name="Lawrence Berkeley National Laboratory"/>
            <person name="Nybo J.L."/>
            <person name="Vesth T.C."/>
            <person name="Theobald S."/>
            <person name="Frisvad J.C."/>
            <person name="Larsen T.O."/>
            <person name="Kjaerboelling I."/>
            <person name="Rothschild-Mancinelli K."/>
            <person name="Lyhne E.K."/>
            <person name="Kogle M.E."/>
            <person name="Barry K."/>
            <person name="Clum A."/>
            <person name="Na H."/>
            <person name="Ledsgaard L."/>
            <person name="Lin J."/>
            <person name="Lipzen A."/>
            <person name="Kuo A."/>
            <person name="Riley R."/>
            <person name="Mondo S."/>
            <person name="LaButti K."/>
            <person name="Haridas S."/>
            <person name="Pangalinan J."/>
            <person name="Salamov A.A."/>
            <person name="Simmons B.A."/>
            <person name="Magnuson J.K."/>
            <person name="Chen J."/>
            <person name="Drula E."/>
            <person name="Henrissat B."/>
            <person name="Wiebenga A."/>
            <person name="Lubbers R.J."/>
            <person name="Gomes A.C."/>
            <person name="Macurrencykelacurrency M.R."/>
            <person name="Stajich J."/>
            <person name="Grigoriev I.V."/>
            <person name="Mortensen U.H."/>
            <person name="De vries R.P."/>
            <person name="Baker S.E."/>
            <person name="Andersen M.R."/>
        </authorList>
    </citation>
    <scope>NUCLEOTIDE SEQUENCE [LARGE SCALE GENOMIC DNA]</scope>
    <source>
        <strain evidence="8 9">CBS 756.74</strain>
    </source>
</reference>
<evidence type="ECO:0000256" key="4">
    <source>
        <dbReference type="ARBA" id="ARBA00022989"/>
    </source>
</evidence>
<feature type="transmembrane region" description="Helical" evidence="6">
    <location>
        <begin position="47"/>
        <end position="65"/>
    </location>
</feature>
<dbReference type="PANTHER" id="PTHR43791">
    <property type="entry name" value="PERMEASE-RELATED"/>
    <property type="match status" value="1"/>
</dbReference>
<feature type="transmembrane region" description="Helical" evidence="6">
    <location>
        <begin position="85"/>
        <end position="103"/>
    </location>
</feature>
<dbReference type="PANTHER" id="PTHR43791:SF18">
    <property type="entry name" value="NICOTINIC ACID TRANSPORTER TNA1, PUTATIVE (AFU_ORTHOLOGUE AFUA_3G03820)-RELATED"/>
    <property type="match status" value="1"/>
</dbReference>
<feature type="transmembrane region" description="Helical" evidence="6">
    <location>
        <begin position="115"/>
        <end position="134"/>
    </location>
</feature>
<dbReference type="EMBL" id="JBFXLR010000007">
    <property type="protein sequence ID" value="KAL2856703.1"/>
    <property type="molecule type" value="Genomic_DNA"/>
</dbReference>
<gene>
    <name evidence="8" type="ORF">BJX68DRAFT_263248</name>
</gene>
<name>A0ABR4KWP6_9EURO</name>
<dbReference type="InterPro" id="IPR036259">
    <property type="entry name" value="MFS_trans_sf"/>
</dbReference>
<dbReference type="Gene3D" id="1.20.1250.20">
    <property type="entry name" value="MFS general substrate transporter like domains"/>
    <property type="match status" value="1"/>
</dbReference>
<evidence type="ECO:0000313" key="9">
    <source>
        <dbReference type="Proteomes" id="UP001610444"/>
    </source>
</evidence>
<dbReference type="Proteomes" id="UP001610444">
    <property type="component" value="Unassembled WGS sequence"/>
</dbReference>
<evidence type="ECO:0000256" key="6">
    <source>
        <dbReference type="SAM" id="Phobius"/>
    </source>
</evidence>
<organism evidence="8 9">
    <name type="scientific">Aspergillus pseudodeflectus</name>
    <dbReference type="NCBI Taxonomy" id="176178"/>
    <lineage>
        <taxon>Eukaryota</taxon>
        <taxon>Fungi</taxon>
        <taxon>Dikarya</taxon>
        <taxon>Ascomycota</taxon>
        <taxon>Pezizomycotina</taxon>
        <taxon>Eurotiomycetes</taxon>
        <taxon>Eurotiomycetidae</taxon>
        <taxon>Eurotiales</taxon>
        <taxon>Aspergillaceae</taxon>
        <taxon>Aspergillus</taxon>
        <taxon>Aspergillus subgen. Nidulantes</taxon>
    </lineage>
</organism>
<accession>A0ABR4KWP6</accession>
<evidence type="ECO:0000259" key="7">
    <source>
        <dbReference type="PROSITE" id="PS50850"/>
    </source>
</evidence>
<feature type="transmembrane region" description="Helical" evidence="6">
    <location>
        <begin position="140"/>
        <end position="162"/>
    </location>
</feature>
<comment type="caution">
    <text evidence="8">The sequence shown here is derived from an EMBL/GenBank/DDBJ whole genome shotgun (WGS) entry which is preliminary data.</text>
</comment>
<keyword evidence="3 6" id="KW-0812">Transmembrane</keyword>
<keyword evidence="5 6" id="KW-0472">Membrane</keyword>
<evidence type="ECO:0000313" key="8">
    <source>
        <dbReference type="EMBL" id="KAL2856703.1"/>
    </source>
</evidence>
<keyword evidence="4 6" id="KW-1133">Transmembrane helix</keyword>
<comment type="subcellular location">
    <subcellularLocation>
        <location evidence="1">Membrane</location>
        <topology evidence="1">Multi-pass membrane protein</topology>
    </subcellularLocation>
</comment>
<dbReference type="PROSITE" id="PS50850">
    <property type="entry name" value="MFS"/>
    <property type="match status" value="1"/>
</dbReference>
<evidence type="ECO:0000256" key="5">
    <source>
        <dbReference type="ARBA" id="ARBA00023136"/>
    </source>
</evidence>
<feature type="domain" description="Major facilitator superfamily (MFS) profile" evidence="7">
    <location>
        <begin position="49"/>
        <end position="171"/>
    </location>
</feature>
<dbReference type="Pfam" id="PF07690">
    <property type="entry name" value="MFS_1"/>
    <property type="match status" value="1"/>
</dbReference>
<keyword evidence="9" id="KW-1185">Reference proteome</keyword>
<evidence type="ECO:0000256" key="1">
    <source>
        <dbReference type="ARBA" id="ARBA00004141"/>
    </source>
</evidence>
<keyword evidence="2" id="KW-0813">Transport</keyword>
<dbReference type="RefSeq" id="XP_070902567.1">
    <property type="nucleotide sequence ID" value="XM_071044642.1"/>
</dbReference>
<sequence length="171" mass="19113">MANEQDDMTKASTMALEPSVPLTVNSHSTLEEALVVDEKKVLRKMDLRLIPIVSALYLLCFLDRGNIGNAKIEGLLEDINLSGQQYNMCLTAFFFTYAAFELPSNMVFKRLRPSIWLSAIMVGMGIVMTLKGIVQNYHGLLIARIFLGVAKAGLFPGVAFYITTWYCRHEA</sequence>
<evidence type="ECO:0000256" key="2">
    <source>
        <dbReference type="ARBA" id="ARBA00022448"/>
    </source>
</evidence>
<dbReference type="SUPFAM" id="SSF103473">
    <property type="entry name" value="MFS general substrate transporter"/>
    <property type="match status" value="1"/>
</dbReference>
<dbReference type="GeneID" id="98159806"/>
<proteinExistence type="predicted"/>
<evidence type="ECO:0000256" key="3">
    <source>
        <dbReference type="ARBA" id="ARBA00022692"/>
    </source>
</evidence>
<protein>
    <submittedName>
        <fullName evidence="8">Major facilitator superfamily domain-containing protein</fullName>
    </submittedName>
</protein>
<dbReference type="InterPro" id="IPR020846">
    <property type="entry name" value="MFS_dom"/>
</dbReference>